<feature type="binding site" evidence="3">
    <location>
        <position position="150"/>
    </location>
    <ligand>
        <name>a divalent metal cation</name>
        <dbReference type="ChEBI" id="CHEBI:60240"/>
    </ligand>
</feature>
<dbReference type="PANTHER" id="PTHR10907">
    <property type="entry name" value="REGUCALCIN"/>
    <property type="match status" value="1"/>
</dbReference>
<dbReference type="OrthoDB" id="2633250at2"/>
<evidence type="ECO:0000259" key="4">
    <source>
        <dbReference type="Pfam" id="PF08450"/>
    </source>
</evidence>
<dbReference type="EMBL" id="SOCP01000003">
    <property type="protein sequence ID" value="TDV54864.1"/>
    <property type="molecule type" value="Genomic_DNA"/>
</dbReference>
<dbReference type="SUPFAM" id="SSF63829">
    <property type="entry name" value="Calcium-dependent phosphotriesterase"/>
    <property type="match status" value="1"/>
</dbReference>
<dbReference type="PRINTS" id="PR01790">
    <property type="entry name" value="SMP30FAMILY"/>
</dbReference>
<dbReference type="GO" id="GO:0019853">
    <property type="term" value="P:L-ascorbic acid biosynthetic process"/>
    <property type="evidence" value="ECO:0007669"/>
    <property type="project" value="TreeGrafter"/>
</dbReference>
<evidence type="ECO:0000313" key="5">
    <source>
        <dbReference type="EMBL" id="TDV54864.1"/>
    </source>
</evidence>
<keyword evidence="6" id="KW-1185">Reference proteome</keyword>
<evidence type="ECO:0000313" key="6">
    <source>
        <dbReference type="Proteomes" id="UP000294927"/>
    </source>
</evidence>
<comment type="similarity">
    <text evidence="1">Belongs to the SMP-30/CGR1 family.</text>
</comment>
<dbReference type="Pfam" id="PF08450">
    <property type="entry name" value="SGL"/>
    <property type="match status" value="1"/>
</dbReference>
<accession>A0A4R7VXT4</accession>
<dbReference type="GO" id="GO:0004341">
    <property type="term" value="F:gluconolactonase activity"/>
    <property type="evidence" value="ECO:0007669"/>
    <property type="project" value="TreeGrafter"/>
</dbReference>
<evidence type="ECO:0000256" key="2">
    <source>
        <dbReference type="PIRSR" id="PIRSR605511-1"/>
    </source>
</evidence>
<dbReference type="GO" id="GO:0005509">
    <property type="term" value="F:calcium ion binding"/>
    <property type="evidence" value="ECO:0007669"/>
    <property type="project" value="TreeGrafter"/>
</dbReference>
<gene>
    <name evidence="5" type="ORF">CLV71_103105</name>
</gene>
<comment type="caution">
    <text evidence="5">The sequence shown here is derived from an EMBL/GenBank/DDBJ whole genome shotgun (WGS) entry which is preliminary data.</text>
</comment>
<evidence type="ECO:0000256" key="1">
    <source>
        <dbReference type="ARBA" id="ARBA00008853"/>
    </source>
</evidence>
<feature type="domain" description="SMP-30/Gluconolactonase/LRE-like region" evidence="4">
    <location>
        <begin position="17"/>
        <end position="250"/>
    </location>
</feature>
<keyword evidence="3" id="KW-0479">Metal-binding</keyword>
<dbReference type="Gene3D" id="2.120.10.30">
    <property type="entry name" value="TolB, C-terminal domain"/>
    <property type="match status" value="1"/>
</dbReference>
<feature type="active site" description="Proton donor/acceptor" evidence="2">
    <location>
        <position position="195"/>
    </location>
</feature>
<feature type="binding site" evidence="3">
    <location>
        <position position="18"/>
    </location>
    <ligand>
        <name>a divalent metal cation</name>
        <dbReference type="ChEBI" id="CHEBI:60240"/>
    </ligand>
</feature>
<dbReference type="AlphaFoldDB" id="A0A4R7VXT4"/>
<feature type="binding site" evidence="3">
    <location>
        <position position="195"/>
    </location>
    <ligand>
        <name>a divalent metal cation</name>
        <dbReference type="ChEBI" id="CHEBI:60240"/>
    </ligand>
</feature>
<dbReference type="PANTHER" id="PTHR10907:SF47">
    <property type="entry name" value="REGUCALCIN"/>
    <property type="match status" value="1"/>
</dbReference>
<feature type="binding site" evidence="3">
    <location>
        <position position="102"/>
    </location>
    <ligand>
        <name>substrate</name>
    </ligand>
</feature>
<comment type="cofactor">
    <cofactor evidence="3">
        <name>Zn(2+)</name>
        <dbReference type="ChEBI" id="CHEBI:29105"/>
    </cofactor>
    <text evidence="3">Binds 1 divalent metal cation per subunit.</text>
</comment>
<dbReference type="InterPro" id="IPR013658">
    <property type="entry name" value="SGL"/>
</dbReference>
<name>A0A4R7VXT4_9PSEU</name>
<sequence length="284" mass="30734">MERYTAEPALETRAEHAEGPAWDARRDELLWVDQFAGLVHRGRWHDGLEVVRTYELGMPVGAVVPTGDPDGGWLCAAGRGFARLDLDGTVTVLAEREHDGNRMNDGKCDPHGRFWAGSMAWSKEDGAGSLYRMDGDGSVTTVLRDVTISNGMAWTRDRMYYIDTPTQRVDVFDFAPDGGISDRRAAFAVGGGAPDGMCVDDEGCLWVALWGGSGVRRYSPAGETLAFVDVAAPQVSSCAFAGDRLFVTTSREGYDEEDSARYPHAGKVFTVRLPVGGPPARPAA</sequence>
<evidence type="ECO:0000256" key="3">
    <source>
        <dbReference type="PIRSR" id="PIRSR605511-2"/>
    </source>
</evidence>
<dbReference type="Proteomes" id="UP000294927">
    <property type="component" value="Unassembled WGS sequence"/>
</dbReference>
<feature type="binding site" evidence="3">
    <location>
        <position position="104"/>
    </location>
    <ligand>
        <name>substrate</name>
    </ligand>
</feature>
<protein>
    <submittedName>
        <fullName evidence="5">Sugar lactone lactonase YvrE</fullName>
    </submittedName>
</protein>
<proteinExistence type="inferred from homology"/>
<dbReference type="RefSeq" id="WP_133902001.1">
    <property type="nucleotide sequence ID" value="NZ_SOCP01000003.1"/>
</dbReference>
<organism evidence="5 6">
    <name type="scientific">Actinophytocola oryzae</name>
    <dbReference type="NCBI Taxonomy" id="502181"/>
    <lineage>
        <taxon>Bacteria</taxon>
        <taxon>Bacillati</taxon>
        <taxon>Actinomycetota</taxon>
        <taxon>Actinomycetes</taxon>
        <taxon>Pseudonocardiales</taxon>
        <taxon>Pseudonocardiaceae</taxon>
    </lineage>
</organism>
<dbReference type="InterPro" id="IPR011042">
    <property type="entry name" value="6-blade_b-propeller_TolB-like"/>
</dbReference>
<keyword evidence="3" id="KW-0862">Zinc</keyword>
<dbReference type="InterPro" id="IPR005511">
    <property type="entry name" value="SMP-30"/>
</dbReference>
<reference evidence="5 6" key="1">
    <citation type="submission" date="2019-03" db="EMBL/GenBank/DDBJ databases">
        <title>Genomic Encyclopedia of Archaeal and Bacterial Type Strains, Phase II (KMG-II): from individual species to whole genera.</title>
        <authorList>
            <person name="Goeker M."/>
        </authorList>
    </citation>
    <scope>NUCLEOTIDE SEQUENCE [LARGE SCALE GENOMIC DNA]</scope>
    <source>
        <strain evidence="5 6">DSM 45499</strain>
    </source>
</reference>